<accession>A0A6A5S7D0</accession>
<organism evidence="2 3">
    <name type="scientific">Clathrospora elynae</name>
    <dbReference type="NCBI Taxonomy" id="706981"/>
    <lineage>
        <taxon>Eukaryota</taxon>
        <taxon>Fungi</taxon>
        <taxon>Dikarya</taxon>
        <taxon>Ascomycota</taxon>
        <taxon>Pezizomycotina</taxon>
        <taxon>Dothideomycetes</taxon>
        <taxon>Pleosporomycetidae</taxon>
        <taxon>Pleosporales</taxon>
        <taxon>Diademaceae</taxon>
        <taxon>Clathrospora</taxon>
    </lineage>
</organism>
<dbReference type="Proteomes" id="UP000800038">
    <property type="component" value="Unassembled WGS sequence"/>
</dbReference>
<name>A0A6A5S7D0_9PLEO</name>
<feature type="region of interest" description="Disordered" evidence="1">
    <location>
        <begin position="1"/>
        <end position="94"/>
    </location>
</feature>
<reference evidence="2" key="1">
    <citation type="journal article" date="2020" name="Stud. Mycol.">
        <title>101 Dothideomycetes genomes: a test case for predicting lifestyles and emergence of pathogens.</title>
        <authorList>
            <person name="Haridas S."/>
            <person name="Albert R."/>
            <person name="Binder M."/>
            <person name="Bloem J."/>
            <person name="Labutti K."/>
            <person name="Salamov A."/>
            <person name="Andreopoulos B."/>
            <person name="Baker S."/>
            <person name="Barry K."/>
            <person name="Bills G."/>
            <person name="Bluhm B."/>
            <person name="Cannon C."/>
            <person name="Castanera R."/>
            <person name="Culley D."/>
            <person name="Daum C."/>
            <person name="Ezra D."/>
            <person name="Gonzalez J."/>
            <person name="Henrissat B."/>
            <person name="Kuo A."/>
            <person name="Liang C."/>
            <person name="Lipzen A."/>
            <person name="Lutzoni F."/>
            <person name="Magnuson J."/>
            <person name="Mondo S."/>
            <person name="Nolan M."/>
            <person name="Ohm R."/>
            <person name="Pangilinan J."/>
            <person name="Park H.-J."/>
            <person name="Ramirez L."/>
            <person name="Alfaro M."/>
            <person name="Sun H."/>
            <person name="Tritt A."/>
            <person name="Yoshinaga Y."/>
            <person name="Zwiers L.-H."/>
            <person name="Turgeon B."/>
            <person name="Goodwin S."/>
            <person name="Spatafora J."/>
            <person name="Crous P."/>
            <person name="Grigoriev I."/>
        </authorList>
    </citation>
    <scope>NUCLEOTIDE SEQUENCE</scope>
    <source>
        <strain evidence="2">CBS 161.51</strain>
    </source>
</reference>
<protein>
    <submittedName>
        <fullName evidence="2">Uncharacterized protein</fullName>
    </submittedName>
</protein>
<proteinExistence type="predicted"/>
<dbReference type="EMBL" id="ML976181">
    <property type="protein sequence ID" value="KAF1936571.1"/>
    <property type="molecule type" value="Genomic_DNA"/>
</dbReference>
<feature type="compositionally biased region" description="Polar residues" evidence="1">
    <location>
        <begin position="76"/>
        <end position="90"/>
    </location>
</feature>
<evidence type="ECO:0000313" key="2">
    <source>
        <dbReference type="EMBL" id="KAF1936571.1"/>
    </source>
</evidence>
<evidence type="ECO:0000256" key="1">
    <source>
        <dbReference type="SAM" id="MobiDB-lite"/>
    </source>
</evidence>
<gene>
    <name evidence="2" type="ORF">EJ02DRAFT_81438</name>
</gene>
<sequence length="119" mass="12530">MDEQSGRRQTAVGRPLGAWQTGPASSEDLTGRVTRGGSGEGPWSWRGESPGGCHPGQRQHQPKTSAAKLGRACPNSVPTPSQLSSNTPISHSALPSLPVQCAHSRLGWGLFWQAPPSLL</sequence>
<keyword evidence="3" id="KW-1185">Reference proteome</keyword>
<dbReference type="AlphaFoldDB" id="A0A6A5S7D0"/>
<evidence type="ECO:0000313" key="3">
    <source>
        <dbReference type="Proteomes" id="UP000800038"/>
    </source>
</evidence>